<dbReference type="Gene3D" id="2.130.10.10">
    <property type="entry name" value="YVTN repeat-like/Quinoprotein amine dehydrogenase"/>
    <property type="match status" value="2"/>
</dbReference>
<sequence>MDPEETVSDNLAGEVDDGVFDGFDNEAEANGDDVPLWMSTGSLSKEELDRVKTETSRDDNLALEESPVQEKYRQHNGGKKLQSKLQWDVDATETGGVNQKCLCQSFSPDGRMVAIGTTGGLIKIVNVTGDTPSLRGNIEAVKGNEIDPITSVKFQPCVAGSDAQQNLLLACTAGGKLFQYHSTTGQLIWKSQEEGNKLFASAYLCNGKHFVTGGSDSTLRIYDAERRKRVTIFQKGGYRTVGHTSNIYSICGHPSDPNVFCSSGWDSCLNIYDLRSPVPVASTHGPYVSGDAVDIARDNEHHIVTGSRRTSNTLQLWDFRVNKEPLNYIKLQTNLPFKKHESEAPCLLYGARFVTHGIFGKPCIIAGGGGENPLARTFDRELLKNTGTLIAGAPVYSIDVHHDPNDEEKSKVSVLLSSKLQLFQGLSVDKAAPKGRGRGRGRASVKTMSLEYDIRQSKVPPKWNKH</sequence>
<evidence type="ECO:0000313" key="3">
    <source>
        <dbReference type="Proteomes" id="UP001472866"/>
    </source>
</evidence>
<reference evidence="2 3" key="1">
    <citation type="submission" date="2024-03" db="EMBL/GenBank/DDBJ databases">
        <title>Complete genome sequence of the green alga Chloropicon roscoffensis RCC1871.</title>
        <authorList>
            <person name="Lemieux C."/>
            <person name="Pombert J.-F."/>
            <person name="Otis C."/>
            <person name="Turmel M."/>
        </authorList>
    </citation>
    <scope>NUCLEOTIDE SEQUENCE [LARGE SCALE GENOMIC DNA]</scope>
    <source>
        <strain evidence="2 3">RCC1871</strain>
    </source>
</reference>
<dbReference type="InterPro" id="IPR015943">
    <property type="entry name" value="WD40/YVTN_repeat-like_dom_sf"/>
</dbReference>
<protein>
    <submittedName>
        <fullName evidence="2">WD40 repeat domain-containing protein</fullName>
    </submittedName>
</protein>
<dbReference type="AlphaFoldDB" id="A0AAX4PAK8"/>
<accession>A0AAX4PAK8</accession>
<dbReference type="PANTHER" id="PTHR47822">
    <property type="entry name" value="CARBOHYDRATE BINDING DOMAIN CONTAINING PROTEIN"/>
    <property type="match status" value="1"/>
</dbReference>
<dbReference type="EMBL" id="CP151507">
    <property type="protein sequence ID" value="WZN63254.1"/>
    <property type="molecule type" value="Genomic_DNA"/>
</dbReference>
<name>A0AAX4PAK8_9CHLO</name>
<organism evidence="2 3">
    <name type="scientific">Chloropicon roscoffensis</name>
    <dbReference type="NCBI Taxonomy" id="1461544"/>
    <lineage>
        <taxon>Eukaryota</taxon>
        <taxon>Viridiplantae</taxon>
        <taxon>Chlorophyta</taxon>
        <taxon>Chloropicophyceae</taxon>
        <taxon>Chloropicales</taxon>
        <taxon>Chloropicaceae</taxon>
        <taxon>Chloropicon</taxon>
    </lineage>
</organism>
<proteinExistence type="predicted"/>
<dbReference type="InterPro" id="IPR001680">
    <property type="entry name" value="WD40_rpt"/>
</dbReference>
<feature type="compositionally biased region" description="Acidic residues" evidence="1">
    <location>
        <begin position="14"/>
        <end position="31"/>
    </location>
</feature>
<feature type="region of interest" description="Disordered" evidence="1">
    <location>
        <begin position="1"/>
        <end position="41"/>
    </location>
</feature>
<dbReference type="PANTHER" id="PTHR47822:SF2">
    <property type="entry name" value="F-BOX AND WD-40 DOMAIN PROTEIN 7"/>
    <property type="match status" value="1"/>
</dbReference>
<evidence type="ECO:0000313" key="2">
    <source>
        <dbReference type="EMBL" id="WZN63254.1"/>
    </source>
</evidence>
<dbReference type="InterPro" id="IPR036322">
    <property type="entry name" value="WD40_repeat_dom_sf"/>
</dbReference>
<dbReference type="SUPFAM" id="SSF50978">
    <property type="entry name" value="WD40 repeat-like"/>
    <property type="match status" value="1"/>
</dbReference>
<feature type="region of interest" description="Disordered" evidence="1">
    <location>
        <begin position="54"/>
        <end position="79"/>
    </location>
</feature>
<dbReference type="SMART" id="SM00320">
    <property type="entry name" value="WD40"/>
    <property type="match status" value="5"/>
</dbReference>
<keyword evidence="3" id="KW-1185">Reference proteome</keyword>
<gene>
    <name evidence="2" type="ORF">HKI87_07g48020</name>
</gene>
<evidence type="ECO:0000256" key="1">
    <source>
        <dbReference type="SAM" id="MobiDB-lite"/>
    </source>
</evidence>
<dbReference type="Proteomes" id="UP001472866">
    <property type="component" value="Chromosome 07"/>
</dbReference>
<dbReference type="Pfam" id="PF00400">
    <property type="entry name" value="WD40"/>
    <property type="match status" value="2"/>
</dbReference>